<comment type="caution">
    <text evidence="2">The sequence shown here is derived from an EMBL/GenBank/DDBJ whole genome shotgun (WGS) entry which is preliminary data.</text>
</comment>
<feature type="compositionally biased region" description="Basic and acidic residues" evidence="1">
    <location>
        <begin position="198"/>
        <end position="209"/>
    </location>
</feature>
<gene>
    <name evidence="2" type="ORF">B296_00040169</name>
</gene>
<feature type="region of interest" description="Disordered" evidence="1">
    <location>
        <begin position="198"/>
        <end position="228"/>
    </location>
</feature>
<feature type="region of interest" description="Disordered" evidence="1">
    <location>
        <begin position="104"/>
        <end position="166"/>
    </location>
</feature>
<accession>A0A426ZPB8</accession>
<reference evidence="2 3" key="1">
    <citation type="journal article" date="2014" name="Agronomy (Basel)">
        <title>A Draft Genome Sequence for Ensete ventricosum, the Drought-Tolerant Tree Against Hunger.</title>
        <authorList>
            <person name="Harrison J."/>
            <person name="Moore K.A."/>
            <person name="Paszkiewicz K."/>
            <person name="Jones T."/>
            <person name="Grant M."/>
            <person name="Ambacheew D."/>
            <person name="Muzemil S."/>
            <person name="Studholme D.J."/>
        </authorList>
    </citation>
    <scope>NUCLEOTIDE SEQUENCE [LARGE SCALE GENOMIC DNA]</scope>
</reference>
<sequence>MSQERPSTNPNLEHLDGQAHISLPTLQAWGSNLLLPAEETSSLVPTPNRYWRLLNDPGLSPPTTNPGPPPVSGEAFFYLTHQVQALAGMMQTIVPHIPQLMQMLASQQPSAHREAPQQGVPQSMPIRGEQPDNKGPRCPPTEDTSENPNVLAAQPASHSQDVARVPPELDVISSDSTDSVREQLHQVNQRLDEVRREFVKSKEEVDESSKGGSPFVPEMQDEPISPDF</sequence>
<protein>
    <submittedName>
        <fullName evidence="2">Uncharacterized protein</fullName>
    </submittedName>
</protein>
<dbReference type="EMBL" id="AMZH03005670">
    <property type="protein sequence ID" value="RRT65829.1"/>
    <property type="molecule type" value="Genomic_DNA"/>
</dbReference>
<evidence type="ECO:0000313" key="3">
    <source>
        <dbReference type="Proteomes" id="UP000287651"/>
    </source>
</evidence>
<evidence type="ECO:0000256" key="1">
    <source>
        <dbReference type="SAM" id="MobiDB-lite"/>
    </source>
</evidence>
<proteinExistence type="predicted"/>
<dbReference type="AlphaFoldDB" id="A0A426ZPB8"/>
<organism evidence="2 3">
    <name type="scientific">Ensete ventricosum</name>
    <name type="common">Abyssinian banana</name>
    <name type="synonym">Musa ensete</name>
    <dbReference type="NCBI Taxonomy" id="4639"/>
    <lineage>
        <taxon>Eukaryota</taxon>
        <taxon>Viridiplantae</taxon>
        <taxon>Streptophyta</taxon>
        <taxon>Embryophyta</taxon>
        <taxon>Tracheophyta</taxon>
        <taxon>Spermatophyta</taxon>
        <taxon>Magnoliopsida</taxon>
        <taxon>Liliopsida</taxon>
        <taxon>Zingiberales</taxon>
        <taxon>Musaceae</taxon>
        <taxon>Ensete</taxon>
    </lineage>
</organism>
<dbReference type="Proteomes" id="UP000287651">
    <property type="component" value="Unassembled WGS sequence"/>
</dbReference>
<evidence type="ECO:0000313" key="2">
    <source>
        <dbReference type="EMBL" id="RRT65829.1"/>
    </source>
</evidence>
<name>A0A426ZPB8_ENSVE</name>